<dbReference type="GO" id="GO:0016832">
    <property type="term" value="F:aldehyde-lyase activity"/>
    <property type="evidence" value="ECO:0007669"/>
    <property type="project" value="TreeGrafter"/>
</dbReference>
<dbReference type="PANTHER" id="PTHR22789">
    <property type="entry name" value="FUCULOSE PHOSPHATE ALDOLASE"/>
    <property type="match status" value="1"/>
</dbReference>
<dbReference type="Gene3D" id="3.40.225.10">
    <property type="entry name" value="Class II aldolase/adducin N-terminal domain"/>
    <property type="match status" value="1"/>
</dbReference>
<keyword evidence="4" id="KW-0413">Isomerase</keyword>
<accession>A0A0W8E1X8</accession>
<dbReference type="InterPro" id="IPR050197">
    <property type="entry name" value="Aldolase_class_II_sugar_metab"/>
</dbReference>
<dbReference type="SUPFAM" id="SSF53639">
    <property type="entry name" value="AraD/HMP-PK domain-like"/>
    <property type="match status" value="1"/>
</dbReference>
<comment type="caution">
    <text evidence="4">The sequence shown here is derived from an EMBL/GenBank/DDBJ whole genome shotgun (WGS) entry which is preliminary data.</text>
</comment>
<reference evidence="4" key="1">
    <citation type="journal article" date="2015" name="Proc. Natl. Acad. Sci. U.S.A.">
        <title>Networks of energetic and metabolic interactions define dynamics in microbial communities.</title>
        <authorList>
            <person name="Embree M."/>
            <person name="Liu J.K."/>
            <person name="Al-Bassam M.M."/>
            <person name="Zengler K."/>
        </authorList>
    </citation>
    <scope>NUCLEOTIDE SEQUENCE</scope>
</reference>
<proteinExistence type="predicted"/>
<sequence>MSKYQAYKESVLQYSQRLSQKGYTVGTGGNISMLIEGQNTLAITPTSMDYFGIHVDDICIVDFEMNVLEGKYKPSLETEMHIEVYKHRRDVNAIIHTHQVYASIFALINEPIPALFDEVTINTGHIIDVIPYALSGSHQLSQNMVPKLNNRCNCYVIQNHGALSLGISIENAYRNVELFEKISRTYYYALTSGRTVTKLSDTVVARLCKILYEKQDQEIARKKG</sequence>
<keyword evidence="2" id="KW-0456">Lyase</keyword>
<dbReference type="InterPro" id="IPR001303">
    <property type="entry name" value="Aldolase_II/adducin_N"/>
</dbReference>
<name>A0A0W8E1X8_9ZZZZ</name>
<dbReference type="GO" id="GO:0008742">
    <property type="term" value="F:L-ribulose-phosphate 4-epimerase activity"/>
    <property type="evidence" value="ECO:0007669"/>
    <property type="project" value="UniProtKB-EC"/>
</dbReference>
<dbReference type="GO" id="GO:0019323">
    <property type="term" value="P:pentose catabolic process"/>
    <property type="evidence" value="ECO:0007669"/>
    <property type="project" value="TreeGrafter"/>
</dbReference>
<gene>
    <name evidence="4" type="ORF">ASZ90_020194</name>
</gene>
<keyword evidence="1" id="KW-0479">Metal-binding</keyword>
<evidence type="ECO:0000313" key="4">
    <source>
        <dbReference type="EMBL" id="KUG02445.1"/>
    </source>
</evidence>
<dbReference type="GO" id="GO:0005829">
    <property type="term" value="C:cytosol"/>
    <property type="evidence" value="ECO:0007669"/>
    <property type="project" value="TreeGrafter"/>
</dbReference>
<dbReference type="Pfam" id="PF00596">
    <property type="entry name" value="Aldolase_II"/>
    <property type="match status" value="1"/>
</dbReference>
<dbReference type="PANTHER" id="PTHR22789:SF0">
    <property type="entry name" value="3-OXO-TETRONATE 4-PHOSPHATE DECARBOXYLASE-RELATED"/>
    <property type="match status" value="1"/>
</dbReference>
<feature type="domain" description="Class II aldolase/adducin N-terminal" evidence="3">
    <location>
        <begin position="9"/>
        <end position="187"/>
    </location>
</feature>
<dbReference type="AlphaFoldDB" id="A0A0W8E1X8"/>
<protein>
    <submittedName>
        <fullName evidence="4">L-ribulose-5-phosphate 4-epimerase</fullName>
        <ecNumber evidence="4">5.1.3.4</ecNumber>
    </submittedName>
</protein>
<evidence type="ECO:0000259" key="3">
    <source>
        <dbReference type="SMART" id="SM01007"/>
    </source>
</evidence>
<evidence type="ECO:0000256" key="2">
    <source>
        <dbReference type="ARBA" id="ARBA00023239"/>
    </source>
</evidence>
<dbReference type="EMBL" id="LNQE01001919">
    <property type="protein sequence ID" value="KUG02445.1"/>
    <property type="molecule type" value="Genomic_DNA"/>
</dbReference>
<dbReference type="GO" id="GO:0046872">
    <property type="term" value="F:metal ion binding"/>
    <property type="evidence" value="ECO:0007669"/>
    <property type="project" value="UniProtKB-KW"/>
</dbReference>
<dbReference type="SMART" id="SM01007">
    <property type="entry name" value="Aldolase_II"/>
    <property type="match status" value="1"/>
</dbReference>
<evidence type="ECO:0000256" key="1">
    <source>
        <dbReference type="ARBA" id="ARBA00022723"/>
    </source>
</evidence>
<dbReference type="EC" id="5.1.3.4" evidence="4"/>
<organism evidence="4">
    <name type="scientific">hydrocarbon metagenome</name>
    <dbReference type="NCBI Taxonomy" id="938273"/>
    <lineage>
        <taxon>unclassified sequences</taxon>
        <taxon>metagenomes</taxon>
        <taxon>ecological metagenomes</taxon>
    </lineage>
</organism>
<dbReference type="InterPro" id="IPR036409">
    <property type="entry name" value="Aldolase_II/adducin_N_sf"/>
</dbReference>